<keyword evidence="3" id="KW-1185">Reference proteome</keyword>
<feature type="compositionally biased region" description="Low complexity" evidence="1">
    <location>
        <begin position="250"/>
        <end position="270"/>
    </location>
</feature>
<reference evidence="2" key="2">
    <citation type="submission" date="2021-01" db="EMBL/GenBank/DDBJ databases">
        <authorList>
            <person name="Schikora-Tamarit M.A."/>
        </authorList>
    </citation>
    <scope>NUCLEOTIDE SEQUENCE</scope>
    <source>
        <strain evidence="2">NCAIM Y.01608</strain>
    </source>
</reference>
<dbReference type="Proteomes" id="UP000788993">
    <property type="component" value="Unassembled WGS sequence"/>
</dbReference>
<evidence type="ECO:0000313" key="3">
    <source>
        <dbReference type="Proteomes" id="UP000788993"/>
    </source>
</evidence>
<dbReference type="EMBL" id="JAEUBD010001468">
    <property type="protein sequence ID" value="KAH3660712.1"/>
    <property type="molecule type" value="Genomic_DNA"/>
</dbReference>
<organism evidence="2 3">
    <name type="scientific">Ogataea polymorpha</name>
    <dbReference type="NCBI Taxonomy" id="460523"/>
    <lineage>
        <taxon>Eukaryota</taxon>
        <taxon>Fungi</taxon>
        <taxon>Dikarya</taxon>
        <taxon>Ascomycota</taxon>
        <taxon>Saccharomycotina</taxon>
        <taxon>Pichiomycetes</taxon>
        <taxon>Pichiales</taxon>
        <taxon>Pichiaceae</taxon>
        <taxon>Ogataea</taxon>
    </lineage>
</organism>
<protein>
    <submittedName>
        <fullName evidence="2">Uncharacterized protein</fullName>
    </submittedName>
</protein>
<sequence length="289" mass="30917">MAVLSQDLVLSKEHTVDTSHQTSSLTVQVRVDFSLEGGLVNVTRSNGNSQSNGLLLGLTSNVVPDGVRRVDTSALLEKRSHSSTRTLRSSQDHVNVGWWHNVGQLLEDRRESVGEIQGLSLGEQRLDGRPGLGLSSVRKQVHDDGSLLDGLSDVKQVLTWNPSVLNGSLPRSTILSDTNDDVQTVVSQIQTLAVTLGTVTDQSKSIVLEVLKQLLSWPVSSLVDNLLDTTKVDLLDTSDTRNLGSGQGWSDRSGGTRESSSRYSGSSSGACGSGYSGNVHIDDELESIG</sequence>
<name>A0A9P8NWG3_9ASCO</name>
<reference evidence="2" key="1">
    <citation type="journal article" date="2021" name="Open Biol.">
        <title>Shared evolutionary footprints suggest mitochondrial oxidative damage underlies multiple complex I losses in fungi.</title>
        <authorList>
            <person name="Schikora-Tamarit M.A."/>
            <person name="Marcet-Houben M."/>
            <person name="Nosek J."/>
            <person name="Gabaldon T."/>
        </authorList>
    </citation>
    <scope>NUCLEOTIDE SEQUENCE</scope>
    <source>
        <strain evidence="2">NCAIM Y.01608</strain>
    </source>
</reference>
<evidence type="ECO:0000256" key="1">
    <source>
        <dbReference type="SAM" id="MobiDB-lite"/>
    </source>
</evidence>
<evidence type="ECO:0000313" key="2">
    <source>
        <dbReference type="EMBL" id="KAH3660712.1"/>
    </source>
</evidence>
<feature type="region of interest" description="Disordered" evidence="1">
    <location>
        <begin position="243"/>
        <end position="289"/>
    </location>
</feature>
<proteinExistence type="predicted"/>
<dbReference type="AlphaFoldDB" id="A0A9P8NWG3"/>
<comment type="caution">
    <text evidence="2">The sequence shown here is derived from an EMBL/GenBank/DDBJ whole genome shotgun (WGS) entry which is preliminary data.</text>
</comment>
<gene>
    <name evidence="2" type="ORF">OGATHE_005044</name>
</gene>
<accession>A0A9P8NWG3</accession>